<name>A0A9N7TQU5_PLEPL</name>
<sequence length="401" mass="44503">MKASHRPDTCRADYRDVFPHLSASPPDSSSPGDSSVLTQRDHLSICPQPDLLRGQRLCVGDARGRASAHGLAPKSLQPSTLWIAEGLGIRDTRNVGGAWRRRRIHGGSAHGSVADEEQRSRERSCAGGAAVRSAVSSSTHSEDFSGHPGRTPRGPGRTHPIAAGRGEHPCLRELLGTDQHHWFHPGTIAWRLRSKTHLVSGECDFPCERSRGGPLLCREEDAQHPGNSSQRHPNDNPEPRRQRSGRVVDFVLLMQMLLQMPEEDYFIHPIVHSRPYQGINKIGNTSTQVTSQNIIQHGDRSSLMKNVQVPLLVLSWWVLMRCKELSSWYTADPVNRHFSDIRGTPVFYLVRLHTLPEPSVRSALDSRPGELKGIQRLTSVKDQCTLKDSCTGTSPRLLGVH</sequence>
<keyword evidence="3" id="KW-1185">Reference proteome</keyword>
<dbReference type="AlphaFoldDB" id="A0A9N7TQU5"/>
<feature type="region of interest" description="Disordered" evidence="1">
    <location>
        <begin position="217"/>
        <end position="243"/>
    </location>
</feature>
<proteinExistence type="predicted"/>
<gene>
    <name evidence="2" type="ORF">PLEPLA_LOCUS5273</name>
</gene>
<feature type="compositionally biased region" description="Low complexity" evidence="1">
    <location>
        <begin position="125"/>
        <end position="138"/>
    </location>
</feature>
<dbReference type="Proteomes" id="UP001153269">
    <property type="component" value="Unassembled WGS sequence"/>
</dbReference>
<reference evidence="2" key="1">
    <citation type="submission" date="2020-03" db="EMBL/GenBank/DDBJ databases">
        <authorList>
            <person name="Weist P."/>
        </authorList>
    </citation>
    <scope>NUCLEOTIDE SEQUENCE</scope>
</reference>
<evidence type="ECO:0000256" key="1">
    <source>
        <dbReference type="SAM" id="MobiDB-lite"/>
    </source>
</evidence>
<evidence type="ECO:0000313" key="3">
    <source>
        <dbReference type="Proteomes" id="UP001153269"/>
    </source>
</evidence>
<comment type="caution">
    <text evidence="2">The sequence shown here is derived from an EMBL/GenBank/DDBJ whole genome shotgun (WGS) entry which is preliminary data.</text>
</comment>
<feature type="region of interest" description="Disordered" evidence="1">
    <location>
        <begin position="18"/>
        <end position="37"/>
    </location>
</feature>
<evidence type="ECO:0000313" key="2">
    <source>
        <dbReference type="EMBL" id="CAB1417471.1"/>
    </source>
</evidence>
<feature type="compositionally biased region" description="Basic and acidic residues" evidence="1">
    <location>
        <begin position="232"/>
        <end position="241"/>
    </location>
</feature>
<protein>
    <submittedName>
        <fullName evidence="2">Uncharacterized protein</fullName>
    </submittedName>
</protein>
<feature type="compositionally biased region" description="Low complexity" evidence="1">
    <location>
        <begin position="146"/>
        <end position="160"/>
    </location>
</feature>
<accession>A0A9N7TQU5</accession>
<organism evidence="2 3">
    <name type="scientific">Pleuronectes platessa</name>
    <name type="common">European plaice</name>
    <dbReference type="NCBI Taxonomy" id="8262"/>
    <lineage>
        <taxon>Eukaryota</taxon>
        <taxon>Metazoa</taxon>
        <taxon>Chordata</taxon>
        <taxon>Craniata</taxon>
        <taxon>Vertebrata</taxon>
        <taxon>Euteleostomi</taxon>
        <taxon>Actinopterygii</taxon>
        <taxon>Neopterygii</taxon>
        <taxon>Teleostei</taxon>
        <taxon>Neoteleostei</taxon>
        <taxon>Acanthomorphata</taxon>
        <taxon>Carangaria</taxon>
        <taxon>Pleuronectiformes</taxon>
        <taxon>Pleuronectoidei</taxon>
        <taxon>Pleuronectidae</taxon>
        <taxon>Pleuronectes</taxon>
    </lineage>
</organism>
<feature type="compositionally biased region" description="Low complexity" evidence="1">
    <location>
        <begin position="22"/>
        <end position="35"/>
    </location>
</feature>
<feature type="region of interest" description="Disordered" evidence="1">
    <location>
        <begin position="107"/>
        <end position="164"/>
    </location>
</feature>
<dbReference type="EMBL" id="CADEAL010000265">
    <property type="protein sequence ID" value="CAB1417471.1"/>
    <property type="molecule type" value="Genomic_DNA"/>
</dbReference>